<accession>A0A1I0F0F1</accession>
<evidence type="ECO:0000313" key="2">
    <source>
        <dbReference type="EMBL" id="SET51409.1"/>
    </source>
</evidence>
<organism evidence="2 3">
    <name type="scientific">Nonomuraea wenchangensis</name>
    <dbReference type="NCBI Taxonomy" id="568860"/>
    <lineage>
        <taxon>Bacteria</taxon>
        <taxon>Bacillati</taxon>
        <taxon>Actinomycetota</taxon>
        <taxon>Actinomycetes</taxon>
        <taxon>Streptosporangiales</taxon>
        <taxon>Streptosporangiaceae</taxon>
        <taxon>Nonomuraea</taxon>
    </lineage>
</organism>
<evidence type="ECO:0000313" key="3">
    <source>
        <dbReference type="Proteomes" id="UP000199361"/>
    </source>
</evidence>
<evidence type="ECO:0000256" key="1">
    <source>
        <dbReference type="SAM" id="MobiDB-lite"/>
    </source>
</evidence>
<name>A0A1I0F0F1_9ACTN</name>
<gene>
    <name evidence="2" type="ORF">SAMN05421811_103277</name>
</gene>
<proteinExistence type="predicted"/>
<protein>
    <submittedName>
        <fullName evidence="2">Uncharacterized protein</fullName>
    </submittedName>
</protein>
<dbReference type="RefSeq" id="WP_177240581.1">
    <property type="nucleotide sequence ID" value="NZ_FOHX01000003.1"/>
</dbReference>
<dbReference type="EMBL" id="FOHX01000003">
    <property type="protein sequence ID" value="SET51409.1"/>
    <property type="molecule type" value="Genomic_DNA"/>
</dbReference>
<feature type="region of interest" description="Disordered" evidence="1">
    <location>
        <begin position="37"/>
        <end position="57"/>
    </location>
</feature>
<reference evidence="2 3" key="1">
    <citation type="submission" date="2016-10" db="EMBL/GenBank/DDBJ databases">
        <authorList>
            <person name="de Groot N.N."/>
        </authorList>
    </citation>
    <scope>NUCLEOTIDE SEQUENCE [LARGE SCALE GENOMIC DNA]</scope>
    <source>
        <strain evidence="2 3">CGMCC 4.5598</strain>
    </source>
</reference>
<keyword evidence="3" id="KW-1185">Reference proteome</keyword>
<dbReference type="Proteomes" id="UP000199361">
    <property type="component" value="Unassembled WGS sequence"/>
</dbReference>
<dbReference type="STRING" id="568860.SAMN05421811_103277"/>
<sequence>MTSLLPCCQQAALDGSTPADHYRVCDARAEDPQDEVLFDLPDPKTAAPVTPKGAADA</sequence>
<dbReference type="AlphaFoldDB" id="A0A1I0F0F1"/>